<evidence type="ECO:0000259" key="1">
    <source>
        <dbReference type="PROSITE" id="PS50883"/>
    </source>
</evidence>
<evidence type="ECO:0000313" key="3">
    <source>
        <dbReference type="EMBL" id="TDN43801.1"/>
    </source>
</evidence>
<dbReference type="CDD" id="cd01948">
    <property type="entry name" value="EAL"/>
    <property type="match status" value="1"/>
</dbReference>
<dbReference type="InterPro" id="IPR029787">
    <property type="entry name" value="Nucleotide_cyclase"/>
</dbReference>
<dbReference type="OrthoDB" id="8594788at2"/>
<feature type="domain" description="EAL" evidence="1">
    <location>
        <begin position="83"/>
        <end position="336"/>
    </location>
</feature>
<dbReference type="InterPro" id="IPR035919">
    <property type="entry name" value="EAL_sf"/>
</dbReference>
<dbReference type="GO" id="GO:0071111">
    <property type="term" value="F:cyclic-guanylate-specific phosphodiesterase activity"/>
    <property type="evidence" value="ECO:0007669"/>
    <property type="project" value="InterPro"/>
</dbReference>
<dbReference type="PANTHER" id="PTHR33121:SF70">
    <property type="entry name" value="SIGNALING PROTEIN YKOW"/>
    <property type="match status" value="1"/>
</dbReference>
<dbReference type="SUPFAM" id="SSF55073">
    <property type="entry name" value="Nucleotide cyclase"/>
    <property type="match status" value="1"/>
</dbReference>
<comment type="caution">
    <text evidence="3">The sequence shown here is derived from an EMBL/GenBank/DDBJ whole genome shotgun (WGS) entry which is preliminary data.</text>
</comment>
<dbReference type="RefSeq" id="WP_133595126.1">
    <property type="nucleotide sequence ID" value="NZ_SNVV01000037.1"/>
</dbReference>
<protein>
    <submittedName>
        <fullName evidence="3">Diguanylate cyclase (GGDEF)-like protein</fullName>
    </submittedName>
</protein>
<dbReference type="InterPro" id="IPR001633">
    <property type="entry name" value="EAL_dom"/>
</dbReference>
<dbReference type="SUPFAM" id="SSF141868">
    <property type="entry name" value="EAL domain-like"/>
    <property type="match status" value="1"/>
</dbReference>
<dbReference type="CDD" id="cd18773">
    <property type="entry name" value="PDC1_HK_sensor"/>
    <property type="match status" value="1"/>
</dbReference>
<evidence type="ECO:0000259" key="2">
    <source>
        <dbReference type="PROSITE" id="PS50887"/>
    </source>
</evidence>
<dbReference type="NCBIfam" id="TIGR00254">
    <property type="entry name" value="GGDEF"/>
    <property type="match status" value="1"/>
</dbReference>
<dbReference type="InterPro" id="IPR050706">
    <property type="entry name" value="Cyclic-di-GMP_PDE-like"/>
</dbReference>
<dbReference type="AlphaFoldDB" id="A0A4R6DGL8"/>
<sequence>MELLLKYEGHYPPTAWERLGAVRLGNKLWRFDGVEHQGLAMLLAELERVTDSKTLAETLAVPLGDGRASSSVDLLDAAMPFGTLLTRQRFPWALEPLDRRVEIHFQPIIEIGGQGQVYAHEALCRLSPPGGETLSGSDAFSLAAKLGRQDDLDLAAQYKALALKAERIPAGMPLFLNVMPSTLLYEDWLPQLLNWMRELGVDRRDLVIEVVESERIDAVQLAERCDALRAQGLRIALDDMGAGFNGLATLAMVRAEFIKIDRSLVHEAQGSRVRSVLLEAIVSMAERLGVTVIAEGLERPEDLAFCQGLGIRYAQGFLFAMPEPMPRLGRLSLPETDDAWRTQPQDRFRLTDVVDPGITFELNTPIEVVREQFRQIPHLPWAVVVDDANPVAIVQRGRAMTSGTRSLAAACQPLRRTLPHNTTLAGLARSLYVDRGDSEPWTVIGPDGHYLGIIEPMTLVAHILTRQEYGANLHPLSQLPTGPALRQAIEARLGERRGALGLVYIDLDHFKAFNDRYGFIRGDAMIRTLAEILRHVFIGRPDRLLGHIGGDDFVLILDGEEPNLLEQLQRVTAQFHALASHLYDAADLDRGYFATEDDAHHPIASISVACVNGSTGALRDSVAAAERAAYLKKLGKAEWGSVVVVEGSPPTVHSHASIRGLDDWEENALATLQHLLGMPRSRDPHAMDAAFKAYPFFEMLFELDAHGVQRYPNWINPNMYGRIRAGGAGASRAQQPYYKAVCDTGRPFVSSIYLSTASEDFCLTIAVPITDEAGALSGVLVGDLNLSSMAGLLDRRAE</sequence>
<reference evidence="3 4" key="1">
    <citation type="submission" date="2019-03" db="EMBL/GenBank/DDBJ databases">
        <title>Genomic Encyclopedia of Type Strains, Phase IV (KMG-IV): sequencing the most valuable type-strain genomes for metagenomic binning, comparative biology and taxonomic classification.</title>
        <authorList>
            <person name="Goeker M."/>
        </authorList>
    </citation>
    <scope>NUCLEOTIDE SEQUENCE [LARGE SCALE GENOMIC DNA]</scope>
    <source>
        <strain evidence="3 4">DSM 12121</strain>
    </source>
</reference>
<accession>A0A4R6DGL8</accession>
<dbReference type="PROSITE" id="PS50883">
    <property type="entry name" value="EAL"/>
    <property type="match status" value="1"/>
</dbReference>
<dbReference type="Gene3D" id="3.30.450.20">
    <property type="entry name" value="PAS domain"/>
    <property type="match status" value="1"/>
</dbReference>
<dbReference type="Gene3D" id="3.20.20.450">
    <property type="entry name" value="EAL domain"/>
    <property type="match status" value="1"/>
</dbReference>
<organism evidence="3 4">
    <name type="scientific">Azoarcus indigens</name>
    <dbReference type="NCBI Taxonomy" id="29545"/>
    <lineage>
        <taxon>Bacteria</taxon>
        <taxon>Pseudomonadati</taxon>
        <taxon>Pseudomonadota</taxon>
        <taxon>Betaproteobacteria</taxon>
        <taxon>Rhodocyclales</taxon>
        <taxon>Zoogloeaceae</taxon>
        <taxon>Azoarcus</taxon>
    </lineage>
</organism>
<dbReference type="Proteomes" id="UP000295129">
    <property type="component" value="Unassembled WGS sequence"/>
</dbReference>
<dbReference type="InterPro" id="IPR029151">
    <property type="entry name" value="Sensor-like_sf"/>
</dbReference>
<feature type="domain" description="GGDEF" evidence="2">
    <location>
        <begin position="498"/>
        <end position="627"/>
    </location>
</feature>
<dbReference type="InterPro" id="IPR000160">
    <property type="entry name" value="GGDEF_dom"/>
</dbReference>
<dbReference type="Pfam" id="PF00563">
    <property type="entry name" value="EAL"/>
    <property type="match status" value="1"/>
</dbReference>
<gene>
    <name evidence="3" type="ORF">C7389_1373</name>
</gene>
<dbReference type="PROSITE" id="PS50887">
    <property type="entry name" value="GGDEF"/>
    <property type="match status" value="1"/>
</dbReference>
<proteinExistence type="predicted"/>
<dbReference type="CDD" id="cd01949">
    <property type="entry name" value="GGDEF"/>
    <property type="match status" value="1"/>
</dbReference>
<dbReference type="SMART" id="SM00052">
    <property type="entry name" value="EAL"/>
    <property type="match status" value="1"/>
</dbReference>
<dbReference type="EMBL" id="SNVV01000037">
    <property type="protein sequence ID" value="TDN43801.1"/>
    <property type="molecule type" value="Genomic_DNA"/>
</dbReference>
<dbReference type="Gene3D" id="3.30.70.270">
    <property type="match status" value="1"/>
</dbReference>
<dbReference type="SMART" id="SM00267">
    <property type="entry name" value="GGDEF"/>
    <property type="match status" value="1"/>
</dbReference>
<evidence type="ECO:0000313" key="4">
    <source>
        <dbReference type="Proteomes" id="UP000295129"/>
    </source>
</evidence>
<dbReference type="PANTHER" id="PTHR33121">
    <property type="entry name" value="CYCLIC DI-GMP PHOSPHODIESTERASE PDEF"/>
    <property type="match status" value="1"/>
</dbReference>
<dbReference type="Pfam" id="PF00990">
    <property type="entry name" value="GGDEF"/>
    <property type="match status" value="1"/>
</dbReference>
<keyword evidence="4" id="KW-1185">Reference proteome</keyword>
<name>A0A4R6DGL8_9RHOO</name>
<dbReference type="InterPro" id="IPR043128">
    <property type="entry name" value="Rev_trsase/Diguanyl_cyclase"/>
</dbReference>
<dbReference type="SUPFAM" id="SSF103190">
    <property type="entry name" value="Sensory domain-like"/>
    <property type="match status" value="1"/>
</dbReference>